<name>A0A423PZ04_9GAMM</name>
<evidence type="ECO:0000256" key="2">
    <source>
        <dbReference type="SAM" id="SignalP"/>
    </source>
</evidence>
<keyword evidence="2" id="KW-0732">Signal</keyword>
<evidence type="ECO:0000313" key="4">
    <source>
        <dbReference type="Proteomes" id="UP000285310"/>
    </source>
</evidence>
<evidence type="ECO:0000256" key="1">
    <source>
        <dbReference type="SAM" id="MobiDB-lite"/>
    </source>
</evidence>
<dbReference type="EMBL" id="AYKG01000010">
    <property type="protein sequence ID" value="ROO30770.1"/>
    <property type="molecule type" value="Genomic_DNA"/>
</dbReference>
<comment type="caution">
    <text evidence="3">The sequence shown here is derived from an EMBL/GenBank/DDBJ whole genome shotgun (WGS) entry which is preliminary data.</text>
</comment>
<feature type="chain" id="PRO_5019314495" description="Porin" evidence="2">
    <location>
        <begin position="27"/>
        <end position="500"/>
    </location>
</feature>
<keyword evidence="4" id="KW-1185">Reference proteome</keyword>
<feature type="signal peptide" evidence="2">
    <location>
        <begin position="1"/>
        <end position="26"/>
    </location>
</feature>
<dbReference type="Proteomes" id="UP000285310">
    <property type="component" value="Unassembled WGS sequence"/>
</dbReference>
<gene>
    <name evidence="3" type="ORF">SAJA_04330</name>
</gene>
<feature type="compositionally biased region" description="Polar residues" evidence="1">
    <location>
        <begin position="56"/>
        <end position="71"/>
    </location>
</feature>
<dbReference type="InParanoid" id="A0A423PZ04"/>
<evidence type="ECO:0008006" key="5">
    <source>
        <dbReference type="Google" id="ProtNLM"/>
    </source>
</evidence>
<proteinExistence type="predicted"/>
<dbReference type="AlphaFoldDB" id="A0A423PZ04"/>
<accession>A0A423PZ04</accession>
<protein>
    <recommendedName>
        <fullName evidence="5">Porin</fullName>
    </recommendedName>
</protein>
<dbReference type="OrthoDB" id="625456at2"/>
<organism evidence="3 4">
    <name type="scientific">Salinisphaera japonica YTM-1</name>
    <dbReference type="NCBI Taxonomy" id="1209778"/>
    <lineage>
        <taxon>Bacteria</taxon>
        <taxon>Pseudomonadati</taxon>
        <taxon>Pseudomonadota</taxon>
        <taxon>Gammaproteobacteria</taxon>
        <taxon>Salinisphaerales</taxon>
        <taxon>Salinisphaeraceae</taxon>
        <taxon>Salinisphaera</taxon>
    </lineage>
</organism>
<sequence length="500" mass="54095">MRKQQARALGLIIAAGTLVASAPVMAQGADSATLKQLQEQIQMLQQQVQTLQQQQARNTNSPYPDNAGTESTALQNAAGDVGVEENPGAETQTAEIGDEENQTEQVASQDGVDDRESKKDIEKAEKGPVKKLAVGGAVAANYQVRGDDVPNQRDGGNLNFNYFAVNFSGQYGKLTYAAEQRFSEVNFGDSSYLHYGWGAYDFNDHHQLKVGYFQRPFGNIPIGYQSFWGNLGFYTGFNDNQAGGAGYRYTNGPWQVDVDFFKNATLNQPSTYGANPVDGYDQVNGGNGRLGYTFNQGGDKSVNVSLSARGGELEVGDGAPGEGTTSDYGSHWAVAAATHAVLNDWTLDGQFTTYKYNVPDGRTAGGNDLPTDSVTIQNYGFRYQIPAEGNLYTADIGHSFTVDRWTFNNFNVYAEYGYLDVGTSDGTYSSGLPVNGNMGETGNVQLATVGAYANAGPFYVWADMIYGRNAAMAFTGPNDGDWHPRFNLALAYYFSADVID</sequence>
<feature type="region of interest" description="Disordered" evidence="1">
    <location>
        <begin position="52"/>
        <end position="71"/>
    </location>
</feature>
<feature type="region of interest" description="Disordered" evidence="1">
    <location>
        <begin position="82"/>
        <end position="126"/>
    </location>
</feature>
<feature type="compositionally biased region" description="Basic and acidic residues" evidence="1">
    <location>
        <begin position="112"/>
        <end position="126"/>
    </location>
</feature>
<evidence type="ECO:0000313" key="3">
    <source>
        <dbReference type="EMBL" id="ROO30770.1"/>
    </source>
</evidence>
<dbReference type="RefSeq" id="WP_123657414.1">
    <property type="nucleotide sequence ID" value="NZ_AYKG01000010.1"/>
</dbReference>
<reference evidence="3 4" key="1">
    <citation type="submission" date="2013-10" db="EMBL/GenBank/DDBJ databases">
        <title>Salinisphaera japonica YTM-1 Genome Sequencing.</title>
        <authorList>
            <person name="Lai Q."/>
            <person name="Li C."/>
            <person name="Shao Z."/>
        </authorList>
    </citation>
    <scope>NUCLEOTIDE SEQUENCE [LARGE SCALE GENOMIC DNA]</scope>
    <source>
        <strain evidence="3 4">YTM-1</strain>
    </source>
</reference>